<protein>
    <submittedName>
        <fullName evidence="1">Uncharacterized protein</fullName>
    </submittedName>
</protein>
<evidence type="ECO:0000313" key="2">
    <source>
        <dbReference type="Proteomes" id="UP000625711"/>
    </source>
</evidence>
<dbReference type="EMBL" id="JAACXV010008905">
    <property type="protein sequence ID" value="KAF7275875.1"/>
    <property type="molecule type" value="Genomic_DNA"/>
</dbReference>
<evidence type="ECO:0000313" key="1">
    <source>
        <dbReference type="EMBL" id="KAF7275875.1"/>
    </source>
</evidence>
<accession>A0A834ID44</accession>
<feature type="non-terminal residue" evidence="1">
    <location>
        <position position="1"/>
    </location>
</feature>
<dbReference type="AlphaFoldDB" id="A0A834ID44"/>
<proteinExistence type="predicted"/>
<organism evidence="1 2">
    <name type="scientific">Rhynchophorus ferrugineus</name>
    <name type="common">Red palm weevil</name>
    <name type="synonym">Curculio ferrugineus</name>
    <dbReference type="NCBI Taxonomy" id="354439"/>
    <lineage>
        <taxon>Eukaryota</taxon>
        <taxon>Metazoa</taxon>
        <taxon>Ecdysozoa</taxon>
        <taxon>Arthropoda</taxon>
        <taxon>Hexapoda</taxon>
        <taxon>Insecta</taxon>
        <taxon>Pterygota</taxon>
        <taxon>Neoptera</taxon>
        <taxon>Endopterygota</taxon>
        <taxon>Coleoptera</taxon>
        <taxon>Polyphaga</taxon>
        <taxon>Cucujiformia</taxon>
        <taxon>Curculionidae</taxon>
        <taxon>Dryophthorinae</taxon>
        <taxon>Rhynchophorus</taxon>
    </lineage>
</organism>
<reference evidence="1" key="1">
    <citation type="submission" date="2020-08" db="EMBL/GenBank/DDBJ databases">
        <title>Genome sequencing and assembly of the red palm weevil Rhynchophorus ferrugineus.</title>
        <authorList>
            <person name="Dias G.B."/>
            <person name="Bergman C.M."/>
            <person name="Manee M."/>
        </authorList>
    </citation>
    <scope>NUCLEOTIDE SEQUENCE</scope>
    <source>
        <strain evidence="1">AA-2017</strain>
        <tissue evidence="1">Whole larva</tissue>
    </source>
</reference>
<gene>
    <name evidence="1" type="ORF">GWI33_011185</name>
</gene>
<sequence>MFSPPLFLHRLFFRSLIDGPRFGRLVGWNPACALLCASGPQFSTEVMTSQWWTLTAFKVAKEIRGGSLMELNERKFGRFLSDPALRIKLGTDTSGAAHGAEPIASRHGLYYASRRIAITFLPLGPSQSRLIIIKLTFSRTRINTSTKLDGPWHFFAPNYSFRFYNGTRGKM</sequence>
<name>A0A834ID44_RHYFE</name>
<dbReference type="Proteomes" id="UP000625711">
    <property type="component" value="Unassembled WGS sequence"/>
</dbReference>
<comment type="caution">
    <text evidence="1">The sequence shown here is derived from an EMBL/GenBank/DDBJ whole genome shotgun (WGS) entry which is preliminary data.</text>
</comment>
<keyword evidence="2" id="KW-1185">Reference proteome</keyword>